<dbReference type="Proteomes" id="UP000494165">
    <property type="component" value="Unassembled WGS sequence"/>
</dbReference>
<keyword evidence="13" id="KW-1185">Reference proteome</keyword>
<evidence type="ECO:0000259" key="11">
    <source>
        <dbReference type="PROSITE" id="PS51322"/>
    </source>
</evidence>
<dbReference type="AlphaFoldDB" id="A0A8S1DNG2"/>
<comment type="similarity">
    <text evidence="2">Belongs to the ubiquitin-conjugating enzyme family. UEV subfamily.</text>
</comment>
<feature type="compositionally biased region" description="Low complexity" evidence="9">
    <location>
        <begin position="202"/>
        <end position="215"/>
    </location>
</feature>
<evidence type="ECO:0000256" key="6">
    <source>
        <dbReference type="ARBA" id="ARBA00023054"/>
    </source>
</evidence>
<gene>
    <name evidence="12" type="ORF">CLODIP_2_CD02946</name>
</gene>
<feature type="coiled-coil region" evidence="8">
    <location>
        <begin position="264"/>
        <end position="322"/>
    </location>
</feature>
<protein>
    <recommendedName>
        <fullName evidence="14">UEV domain-containing protein</fullName>
    </recommendedName>
</protein>
<feature type="compositionally biased region" description="Low complexity" evidence="9">
    <location>
        <begin position="225"/>
        <end position="245"/>
    </location>
</feature>
<keyword evidence="5 7" id="KW-0653">Protein transport</keyword>
<dbReference type="GO" id="GO:0043130">
    <property type="term" value="F:ubiquitin binding"/>
    <property type="evidence" value="ECO:0007669"/>
    <property type="project" value="TreeGrafter"/>
</dbReference>
<feature type="domain" description="SB" evidence="10">
    <location>
        <begin position="346"/>
        <end position="412"/>
    </location>
</feature>
<dbReference type="SUPFAM" id="SSF54495">
    <property type="entry name" value="UBC-like"/>
    <property type="match status" value="1"/>
</dbReference>
<dbReference type="SUPFAM" id="SSF140111">
    <property type="entry name" value="Endosomal sorting complex assembly domain"/>
    <property type="match status" value="1"/>
</dbReference>
<sequence length="412" mass="45758">MGEVAKIKKFLTEARYHQQDASSIDMINLMKQYKGLVSNLEPYVFNDGSCRKLINLGGTIPVRYKGNTYNIPVKIWLMDTHPFNSPICYVTPTADMCIKVSKFVDHNGKVYLPYLHEWDASKSNLLGLVQVMIVVFGEQPPVYTKAKAPYPTQQPMAGSNPPYPVFSSNNPLPYPSMPQPAMPQASGYPCGPTPYPPVSSDTGYPPAYPSSASSGYPPPYPPMQSQPSPMSSTPSGYPPSTSSGTITEEHIRASLLSAVEDKLRRRLREQFSQGTAELETLRRTNMELIQGKSKLEGLVGRLEKDCSELEKAISVLEEKEAEMDKGLGKLSAEEPLDIDEAVTTTAPLYRQLLNAFAEESAIEDVIYYLGEALRRGRIDLESFLKQVRSLSRKQFMLRALMNRCRQKAGLAG</sequence>
<dbReference type="GO" id="GO:0015031">
    <property type="term" value="P:protein transport"/>
    <property type="evidence" value="ECO:0007669"/>
    <property type="project" value="UniProtKB-UniRule"/>
</dbReference>
<keyword evidence="3 7" id="KW-0813">Transport</keyword>
<dbReference type="InterPro" id="IPR037202">
    <property type="entry name" value="ESCRT_assembly_dom"/>
</dbReference>
<reference evidence="12 13" key="1">
    <citation type="submission" date="2020-04" db="EMBL/GenBank/DDBJ databases">
        <authorList>
            <person name="Alioto T."/>
            <person name="Alioto T."/>
            <person name="Gomez Garrido J."/>
        </authorList>
    </citation>
    <scope>NUCLEOTIDE SEQUENCE [LARGE SCALE GENOMIC DNA]</scope>
</reference>
<evidence type="ECO:0000313" key="12">
    <source>
        <dbReference type="EMBL" id="CAB3382575.1"/>
    </source>
</evidence>
<evidence type="ECO:0000259" key="10">
    <source>
        <dbReference type="PROSITE" id="PS51312"/>
    </source>
</evidence>
<evidence type="ECO:0000313" key="13">
    <source>
        <dbReference type="Proteomes" id="UP000494165"/>
    </source>
</evidence>
<dbReference type="InterPro" id="IPR052070">
    <property type="entry name" value="ESCRT-I_UEV_domain"/>
</dbReference>
<evidence type="ECO:0000256" key="5">
    <source>
        <dbReference type="ARBA" id="ARBA00022927"/>
    </source>
</evidence>
<keyword evidence="6 8" id="KW-0175">Coiled coil</keyword>
<dbReference type="GO" id="GO:0008333">
    <property type="term" value="P:endosome to lysosome transport"/>
    <property type="evidence" value="ECO:0007669"/>
    <property type="project" value="TreeGrafter"/>
</dbReference>
<proteinExistence type="inferred from homology"/>
<dbReference type="GO" id="GO:0000813">
    <property type="term" value="C:ESCRT I complex"/>
    <property type="evidence" value="ECO:0007669"/>
    <property type="project" value="TreeGrafter"/>
</dbReference>
<dbReference type="PROSITE" id="PS51312">
    <property type="entry name" value="SB"/>
    <property type="match status" value="1"/>
</dbReference>
<evidence type="ECO:0000256" key="4">
    <source>
        <dbReference type="ARBA" id="ARBA00022753"/>
    </source>
</evidence>
<dbReference type="Gene3D" id="3.10.110.10">
    <property type="entry name" value="Ubiquitin Conjugating Enzyme"/>
    <property type="match status" value="1"/>
</dbReference>
<feature type="region of interest" description="Disordered" evidence="9">
    <location>
        <begin position="175"/>
        <end position="247"/>
    </location>
</feature>
<dbReference type="Pfam" id="PF09454">
    <property type="entry name" value="Vps23_core"/>
    <property type="match status" value="1"/>
</dbReference>
<dbReference type="PROSITE" id="PS51322">
    <property type="entry name" value="UEV"/>
    <property type="match status" value="1"/>
</dbReference>
<evidence type="ECO:0000256" key="3">
    <source>
        <dbReference type="ARBA" id="ARBA00022448"/>
    </source>
</evidence>
<dbReference type="Gene3D" id="6.10.140.820">
    <property type="match status" value="1"/>
</dbReference>
<evidence type="ECO:0000256" key="7">
    <source>
        <dbReference type="PROSITE-ProRule" id="PRU00644"/>
    </source>
</evidence>
<keyword evidence="4" id="KW-0967">Endosome</keyword>
<dbReference type="InterPro" id="IPR008883">
    <property type="entry name" value="UEV_N"/>
</dbReference>
<organism evidence="12 13">
    <name type="scientific">Cloeon dipterum</name>
    <dbReference type="NCBI Taxonomy" id="197152"/>
    <lineage>
        <taxon>Eukaryota</taxon>
        <taxon>Metazoa</taxon>
        <taxon>Ecdysozoa</taxon>
        <taxon>Arthropoda</taxon>
        <taxon>Hexapoda</taxon>
        <taxon>Insecta</taxon>
        <taxon>Pterygota</taxon>
        <taxon>Palaeoptera</taxon>
        <taxon>Ephemeroptera</taxon>
        <taxon>Pisciforma</taxon>
        <taxon>Baetidae</taxon>
        <taxon>Cloeon</taxon>
    </lineage>
</organism>
<evidence type="ECO:0000256" key="2">
    <source>
        <dbReference type="ARBA" id="ARBA00009594"/>
    </source>
</evidence>
<accession>A0A8S1DNG2</accession>
<dbReference type="PANTHER" id="PTHR23306:SF3">
    <property type="entry name" value="TUMOR SUPPRESSOR PROTEIN 101"/>
    <property type="match status" value="1"/>
</dbReference>
<dbReference type="InterPro" id="IPR017916">
    <property type="entry name" value="SB_dom"/>
</dbReference>
<dbReference type="Pfam" id="PF05743">
    <property type="entry name" value="UEV"/>
    <property type="match status" value="1"/>
</dbReference>
<comment type="caution">
    <text evidence="12">The sequence shown here is derived from an EMBL/GenBank/DDBJ whole genome shotgun (WGS) entry which is preliminary data.</text>
</comment>
<evidence type="ECO:0000256" key="8">
    <source>
        <dbReference type="SAM" id="Coils"/>
    </source>
</evidence>
<name>A0A8S1DNG2_9INSE</name>
<evidence type="ECO:0000256" key="1">
    <source>
        <dbReference type="ARBA" id="ARBA00004177"/>
    </source>
</evidence>
<dbReference type="EMBL" id="CADEPI010000277">
    <property type="protein sequence ID" value="CAB3382575.1"/>
    <property type="molecule type" value="Genomic_DNA"/>
</dbReference>
<dbReference type="InterPro" id="IPR016135">
    <property type="entry name" value="UBQ-conjugating_enzyme/RWD"/>
</dbReference>
<dbReference type="Gene3D" id="6.10.250.370">
    <property type="match status" value="1"/>
</dbReference>
<dbReference type="PANTHER" id="PTHR23306">
    <property type="entry name" value="TUMOR SUSCEPTIBILITY GENE 101 PROTEIN-RELATED"/>
    <property type="match status" value="1"/>
</dbReference>
<feature type="domain" description="UEV" evidence="11">
    <location>
        <begin position="3"/>
        <end position="146"/>
    </location>
</feature>
<evidence type="ECO:0008006" key="14">
    <source>
        <dbReference type="Google" id="ProtNLM"/>
    </source>
</evidence>
<evidence type="ECO:0000256" key="9">
    <source>
        <dbReference type="SAM" id="MobiDB-lite"/>
    </source>
</evidence>
<dbReference type="OrthoDB" id="306304at2759"/>
<comment type="subcellular location">
    <subcellularLocation>
        <location evidence="1">Endosome</location>
    </subcellularLocation>
</comment>
<dbReference type="CDD" id="cd11685">
    <property type="entry name" value="UEV_TSG101-like"/>
    <property type="match status" value="1"/>
</dbReference>
<dbReference type="PRINTS" id="PR01217">
    <property type="entry name" value="PRICHEXTENSN"/>
</dbReference>